<dbReference type="Proteomes" id="UP000821865">
    <property type="component" value="Chromosome 11"/>
</dbReference>
<protein>
    <submittedName>
        <fullName evidence="1">Uncharacterized protein</fullName>
    </submittedName>
</protein>
<comment type="caution">
    <text evidence="1">The sequence shown here is derived from an EMBL/GenBank/DDBJ whole genome shotgun (WGS) entry which is preliminary data.</text>
</comment>
<dbReference type="EMBL" id="CM023480">
    <property type="protein sequence ID" value="KAH7970789.1"/>
    <property type="molecule type" value="Genomic_DNA"/>
</dbReference>
<gene>
    <name evidence="1" type="ORF">HPB49_015611</name>
</gene>
<organism evidence="1 2">
    <name type="scientific">Dermacentor silvarum</name>
    <name type="common">Tick</name>
    <dbReference type="NCBI Taxonomy" id="543639"/>
    <lineage>
        <taxon>Eukaryota</taxon>
        <taxon>Metazoa</taxon>
        <taxon>Ecdysozoa</taxon>
        <taxon>Arthropoda</taxon>
        <taxon>Chelicerata</taxon>
        <taxon>Arachnida</taxon>
        <taxon>Acari</taxon>
        <taxon>Parasitiformes</taxon>
        <taxon>Ixodida</taxon>
        <taxon>Ixodoidea</taxon>
        <taxon>Ixodidae</taxon>
        <taxon>Rhipicephalinae</taxon>
        <taxon>Dermacentor</taxon>
    </lineage>
</organism>
<evidence type="ECO:0000313" key="2">
    <source>
        <dbReference type="Proteomes" id="UP000821865"/>
    </source>
</evidence>
<keyword evidence="2" id="KW-1185">Reference proteome</keyword>
<sequence>MAAPETSSFEALPTEILFKIFSLLDAQFIDQVIGKLCTRFALVLSDPSFWQAKLVTTWPKPYPVPADENFDWKEACVQRERHFNQWTNWEDEMKSIRIADAHIGLIHSVLLMNGGSLCVTGSRDRDLKVWDVRDRDRATEGEGLPLHTATDAHEGWIWALHCVGNKLLTSSFDSTLKLWDVECGLRELKCFTVKAPVLTICSSGGEFVLGSSDGVMYRYDFRESREPLRYCAARGVITCMAADDQTILAGTNAAGLYAIDRRVRKFRPDLAMRFKHSSVTALSFDSRQLWMGMGNGTIYTVDMTSSPSKIIQTVDVPPSEPRGMVSSIQHTLGSVLVSFVNRPMVVLEPTLEPAVIAWGPQQQQVSRVSIGVP</sequence>
<accession>A0ACB8DJQ8</accession>
<proteinExistence type="predicted"/>
<evidence type="ECO:0000313" key="1">
    <source>
        <dbReference type="EMBL" id="KAH7970789.1"/>
    </source>
</evidence>
<reference evidence="1" key="1">
    <citation type="submission" date="2020-05" db="EMBL/GenBank/DDBJ databases">
        <title>Large-scale comparative analyses of tick genomes elucidate their genetic diversity and vector capacities.</title>
        <authorList>
            <person name="Jia N."/>
            <person name="Wang J."/>
            <person name="Shi W."/>
            <person name="Du L."/>
            <person name="Sun Y."/>
            <person name="Zhan W."/>
            <person name="Jiang J."/>
            <person name="Wang Q."/>
            <person name="Zhang B."/>
            <person name="Ji P."/>
            <person name="Sakyi L.B."/>
            <person name="Cui X."/>
            <person name="Yuan T."/>
            <person name="Jiang B."/>
            <person name="Yang W."/>
            <person name="Lam T.T.-Y."/>
            <person name="Chang Q."/>
            <person name="Ding S."/>
            <person name="Wang X."/>
            <person name="Zhu J."/>
            <person name="Ruan X."/>
            <person name="Zhao L."/>
            <person name="Wei J."/>
            <person name="Que T."/>
            <person name="Du C."/>
            <person name="Cheng J."/>
            <person name="Dai P."/>
            <person name="Han X."/>
            <person name="Huang E."/>
            <person name="Gao Y."/>
            <person name="Liu J."/>
            <person name="Shao H."/>
            <person name="Ye R."/>
            <person name="Li L."/>
            <person name="Wei W."/>
            <person name="Wang X."/>
            <person name="Wang C."/>
            <person name="Yang T."/>
            <person name="Huo Q."/>
            <person name="Li W."/>
            <person name="Guo W."/>
            <person name="Chen H."/>
            <person name="Zhou L."/>
            <person name="Ni X."/>
            <person name="Tian J."/>
            <person name="Zhou Y."/>
            <person name="Sheng Y."/>
            <person name="Liu T."/>
            <person name="Pan Y."/>
            <person name="Xia L."/>
            <person name="Li J."/>
            <person name="Zhao F."/>
            <person name="Cao W."/>
        </authorList>
    </citation>
    <scope>NUCLEOTIDE SEQUENCE</scope>
    <source>
        <strain evidence="1">Dsil-2018</strain>
    </source>
</reference>
<name>A0ACB8DJQ8_DERSI</name>